<dbReference type="EMBL" id="VLLI01000001">
    <property type="protein sequence ID" value="TWJ04503.1"/>
    <property type="molecule type" value="Genomic_DNA"/>
</dbReference>
<dbReference type="Proteomes" id="UP000317010">
    <property type="component" value="Unassembled WGS sequence"/>
</dbReference>
<dbReference type="InterPro" id="IPR005828">
    <property type="entry name" value="MFS_sugar_transport-like"/>
</dbReference>
<comment type="caution">
    <text evidence="10">The sequence shown here is derived from an EMBL/GenBank/DDBJ whole genome shotgun (WGS) entry which is preliminary data.</text>
</comment>
<evidence type="ECO:0000256" key="8">
    <source>
        <dbReference type="SAM" id="Phobius"/>
    </source>
</evidence>
<dbReference type="CDD" id="cd17367">
    <property type="entry name" value="MFS_KgtP"/>
    <property type="match status" value="1"/>
</dbReference>
<feature type="transmembrane region" description="Helical" evidence="8">
    <location>
        <begin position="57"/>
        <end position="77"/>
    </location>
</feature>
<sequence>MPQQFDVSSPSTINRIRSIIGGSLGNLVEWYDWYVYTAFSLYFSTSFFPGDNQTVQLLNTAGIFAIGFLMRPIGGWVMGAYADKKGRKAALTLSVLLMSIGSLLIAVAPGYKQIGIAAPLLLVLARIIQGLSVGGEYGTSATYLSEMATKKHRGFYSSFQYVTLIMGQLLALGVLVLLQHFFLTDKQLHQWGWRIPFAIGAVLAITVMYLRRSLQESVKVDEHKIHSNRGTIRALAQHPKAVLVVIGLTVGGTIAFYTFTTYMQKFLVNTSGFSKNTATLISALTLGGFMLLQPVFGLLSDKIGRKPLLIGFGILGTLTTVPIMTALGETKDVWVAFALIMCALIIVSGYTSINAVVKAELFPANVRALGVGFPYAIAVSLFGGTAEYIALDFKNNHHQEWFYWYVTVCIALSLLLYALMNDTRKYSKIED</sequence>
<feature type="transmembrane region" description="Helical" evidence="8">
    <location>
        <begin position="369"/>
        <end position="390"/>
    </location>
</feature>
<evidence type="ECO:0000256" key="4">
    <source>
        <dbReference type="ARBA" id="ARBA00022692"/>
    </source>
</evidence>
<dbReference type="Pfam" id="PF00083">
    <property type="entry name" value="Sugar_tr"/>
    <property type="match status" value="2"/>
</dbReference>
<evidence type="ECO:0000313" key="11">
    <source>
        <dbReference type="Proteomes" id="UP000317010"/>
    </source>
</evidence>
<gene>
    <name evidence="10" type="ORF">JN11_00212</name>
</gene>
<dbReference type="RefSeq" id="WP_144908775.1">
    <property type="nucleotide sequence ID" value="NZ_VLLI01000001.1"/>
</dbReference>
<evidence type="ECO:0000256" key="5">
    <source>
        <dbReference type="ARBA" id="ARBA00022847"/>
    </source>
</evidence>
<evidence type="ECO:0000256" key="7">
    <source>
        <dbReference type="ARBA" id="ARBA00023136"/>
    </source>
</evidence>
<dbReference type="AlphaFoldDB" id="A0A562UFI5"/>
<feature type="domain" description="Major facilitator superfamily (MFS) profile" evidence="9">
    <location>
        <begin position="18"/>
        <end position="424"/>
    </location>
</feature>
<protein>
    <submittedName>
        <fullName evidence="10">MHS family alpha-ketoglutarate permease-like MFS transporter</fullName>
    </submittedName>
</protein>
<organism evidence="10 11">
    <name type="scientific">Mucilaginibacter frigoritolerans</name>
    <dbReference type="NCBI Taxonomy" id="652788"/>
    <lineage>
        <taxon>Bacteria</taxon>
        <taxon>Pseudomonadati</taxon>
        <taxon>Bacteroidota</taxon>
        <taxon>Sphingobacteriia</taxon>
        <taxon>Sphingobacteriales</taxon>
        <taxon>Sphingobacteriaceae</taxon>
        <taxon>Mucilaginibacter</taxon>
    </lineage>
</organism>
<keyword evidence="3" id="KW-1003">Cell membrane</keyword>
<dbReference type="InterPro" id="IPR005829">
    <property type="entry name" value="Sugar_transporter_CS"/>
</dbReference>
<dbReference type="FunFam" id="1.20.1250.20:FF:000001">
    <property type="entry name" value="Dicarboxylate MFS transporter"/>
    <property type="match status" value="1"/>
</dbReference>
<feature type="transmembrane region" description="Helical" evidence="8">
    <location>
        <begin position="155"/>
        <end position="179"/>
    </location>
</feature>
<keyword evidence="7 8" id="KW-0472">Membrane</keyword>
<accession>A0A562UFI5</accession>
<evidence type="ECO:0000256" key="1">
    <source>
        <dbReference type="ARBA" id="ARBA00004651"/>
    </source>
</evidence>
<feature type="transmembrane region" description="Helical" evidence="8">
    <location>
        <begin position="308"/>
        <end position="327"/>
    </location>
</feature>
<dbReference type="FunFam" id="1.20.1250.20:FF:000300">
    <property type="entry name" value="Dicarboxylate MFS transporter"/>
    <property type="match status" value="1"/>
</dbReference>
<dbReference type="InterPro" id="IPR051084">
    <property type="entry name" value="H+-coupled_symporters"/>
</dbReference>
<dbReference type="OrthoDB" id="9783227at2"/>
<name>A0A562UFI5_9SPHI</name>
<dbReference type="SUPFAM" id="SSF103473">
    <property type="entry name" value="MFS general substrate transporter"/>
    <property type="match status" value="1"/>
</dbReference>
<evidence type="ECO:0000256" key="6">
    <source>
        <dbReference type="ARBA" id="ARBA00022989"/>
    </source>
</evidence>
<feature type="transmembrane region" description="Helical" evidence="8">
    <location>
        <begin position="241"/>
        <end position="260"/>
    </location>
</feature>
<dbReference type="GO" id="GO:0005886">
    <property type="term" value="C:plasma membrane"/>
    <property type="evidence" value="ECO:0007669"/>
    <property type="project" value="UniProtKB-SubCell"/>
</dbReference>
<evidence type="ECO:0000256" key="3">
    <source>
        <dbReference type="ARBA" id="ARBA00022475"/>
    </source>
</evidence>
<feature type="transmembrane region" description="Helical" evidence="8">
    <location>
        <begin position="280"/>
        <end position="299"/>
    </location>
</feature>
<reference evidence="10 11" key="1">
    <citation type="submission" date="2019-07" db="EMBL/GenBank/DDBJ databases">
        <title>Genomic Encyclopedia of Archaeal and Bacterial Type Strains, Phase II (KMG-II): from individual species to whole genera.</title>
        <authorList>
            <person name="Goeker M."/>
        </authorList>
    </citation>
    <scope>NUCLEOTIDE SEQUENCE [LARGE SCALE GENOMIC DNA]</scope>
    <source>
        <strain evidence="10 11">ATCC BAA-1854</strain>
    </source>
</reference>
<feature type="transmembrane region" description="Helical" evidence="8">
    <location>
        <begin position="402"/>
        <end position="420"/>
    </location>
</feature>
<dbReference type="Gene3D" id="1.20.1250.20">
    <property type="entry name" value="MFS general substrate transporter like domains"/>
    <property type="match status" value="1"/>
</dbReference>
<dbReference type="GO" id="GO:0015293">
    <property type="term" value="F:symporter activity"/>
    <property type="evidence" value="ECO:0007669"/>
    <property type="project" value="UniProtKB-KW"/>
</dbReference>
<evidence type="ECO:0000256" key="2">
    <source>
        <dbReference type="ARBA" id="ARBA00022448"/>
    </source>
</evidence>
<feature type="transmembrane region" description="Helical" evidence="8">
    <location>
        <begin position="191"/>
        <end position="210"/>
    </location>
</feature>
<proteinExistence type="predicted"/>
<evidence type="ECO:0000259" key="9">
    <source>
        <dbReference type="PROSITE" id="PS50850"/>
    </source>
</evidence>
<feature type="transmembrane region" description="Helical" evidence="8">
    <location>
        <begin position="89"/>
        <end position="108"/>
    </location>
</feature>
<dbReference type="PROSITE" id="PS00217">
    <property type="entry name" value="SUGAR_TRANSPORT_2"/>
    <property type="match status" value="1"/>
</dbReference>
<dbReference type="PANTHER" id="PTHR43528:SF5">
    <property type="entry name" value="PROLINE_BETAINE TRANSPORTER"/>
    <property type="match status" value="1"/>
</dbReference>
<comment type="subcellular location">
    <subcellularLocation>
        <location evidence="1">Cell membrane</location>
        <topology evidence="1">Multi-pass membrane protein</topology>
    </subcellularLocation>
</comment>
<dbReference type="PROSITE" id="PS50850">
    <property type="entry name" value="MFS"/>
    <property type="match status" value="1"/>
</dbReference>
<evidence type="ECO:0000313" key="10">
    <source>
        <dbReference type="EMBL" id="TWJ04503.1"/>
    </source>
</evidence>
<dbReference type="InterPro" id="IPR020846">
    <property type="entry name" value="MFS_dom"/>
</dbReference>
<keyword evidence="5" id="KW-0769">Symport</keyword>
<keyword evidence="6 8" id="KW-1133">Transmembrane helix</keyword>
<keyword evidence="11" id="KW-1185">Reference proteome</keyword>
<keyword evidence="4 8" id="KW-0812">Transmembrane</keyword>
<dbReference type="InterPro" id="IPR036259">
    <property type="entry name" value="MFS_trans_sf"/>
</dbReference>
<keyword evidence="2" id="KW-0813">Transport</keyword>
<dbReference type="PANTHER" id="PTHR43528">
    <property type="entry name" value="ALPHA-KETOGLUTARATE PERMEASE"/>
    <property type="match status" value="1"/>
</dbReference>
<feature type="transmembrane region" description="Helical" evidence="8">
    <location>
        <begin position="333"/>
        <end position="357"/>
    </location>
</feature>